<evidence type="ECO:0000313" key="4">
    <source>
        <dbReference type="Proteomes" id="UP000220438"/>
    </source>
</evidence>
<dbReference type="InterPro" id="IPR013099">
    <property type="entry name" value="K_chnl_dom"/>
</dbReference>
<accession>A0A2A7BGA8</accession>
<dbReference type="Gene3D" id="1.10.287.70">
    <property type="match status" value="1"/>
</dbReference>
<dbReference type="Pfam" id="PF07885">
    <property type="entry name" value="Ion_trans_2"/>
    <property type="match status" value="1"/>
</dbReference>
<evidence type="ECO:0000259" key="2">
    <source>
        <dbReference type="Pfam" id="PF07885"/>
    </source>
</evidence>
<organism evidence="3 4">
    <name type="scientific">Faecalibacterium prausnitzii</name>
    <dbReference type="NCBI Taxonomy" id="853"/>
    <lineage>
        <taxon>Bacteria</taxon>
        <taxon>Bacillati</taxon>
        <taxon>Bacillota</taxon>
        <taxon>Clostridia</taxon>
        <taxon>Eubacteriales</taxon>
        <taxon>Oscillospiraceae</taxon>
        <taxon>Faecalibacterium</taxon>
    </lineage>
</organism>
<keyword evidence="1" id="KW-0472">Membrane</keyword>
<keyword evidence="1" id="KW-0812">Transmembrane</keyword>
<feature type="transmembrane region" description="Helical" evidence="1">
    <location>
        <begin position="433"/>
        <end position="453"/>
    </location>
</feature>
<dbReference type="AlphaFoldDB" id="A0A2A7BGA8"/>
<feature type="domain" description="Potassium channel" evidence="2">
    <location>
        <begin position="412"/>
        <end position="489"/>
    </location>
</feature>
<sequence>MEDAHEKGARQNMKLITKEVSNPEKKFWIWDEKITNKQDGRIYPHNTTNVGSGKSVAVYQLSESGKEEQIAQLEIPDYKKLEEYYWQEKEICLDYTYIDEFEWLGDKVPYEVEGNPYREYEKITARAAIFYSEEPKLIHLMQLKIQSEDLDFSYAGFYNLNLDICDITLVNGNVEFSDAHIIETEISLGGIECGGSRYFTPEVSFRYIKARKSKILTMLMTQSLSLDFLCAKTEETEVCLDPLPKTFENLCFVKSNISQVKLSNASIRELDIREARFDCLELLCCEILGKSNLSGSIKRFLFNDCINTNILRIALEDTEEVSFEDAINSGRIYFKDFPKLVEKITEKKNEQLLMLKENFRQLGEYDNEDICHLHYQKAKTKEEKRYYIRGLRRLLDWISGYGTKPCRTFLTIILLILIFGTAYYVMPCLQYQGVSGWLECIYASAITFFAVGYGDLFPATLATKMVSLVEAFSGVTMTSYFLVLLSRKVIR</sequence>
<name>A0A2A7BGA8_9FIRM</name>
<dbReference type="RefSeq" id="WP_097770209.1">
    <property type="nucleotide sequence ID" value="NZ_CP065380.1"/>
</dbReference>
<comment type="caution">
    <text evidence="3">The sequence shown here is derived from an EMBL/GenBank/DDBJ whole genome shotgun (WGS) entry which is preliminary data.</text>
</comment>
<feature type="transmembrane region" description="Helical" evidence="1">
    <location>
        <begin position="465"/>
        <end position="485"/>
    </location>
</feature>
<protein>
    <recommendedName>
        <fullName evidence="2">Potassium channel domain-containing protein</fullName>
    </recommendedName>
</protein>
<reference evidence="3 4" key="1">
    <citation type="journal article" date="2017" name="Front. Microbiol.">
        <title>New Insights into the Diversity of the Genus Faecalibacterium.</title>
        <authorList>
            <person name="Benevides L."/>
            <person name="Burman S."/>
            <person name="Martin R."/>
            <person name="Robert V."/>
            <person name="Thomas M."/>
            <person name="Miquel S."/>
            <person name="Chain F."/>
            <person name="Sokol H."/>
            <person name="Bermudez-Humaran L.G."/>
            <person name="Morrison M."/>
            <person name="Langella P."/>
            <person name="Azevedo V.A."/>
            <person name="Chatel J.M."/>
            <person name="Soares S."/>
        </authorList>
    </citation>
    <scope>NUCLEOTIDE SEQUENCE [LARGE SCALE GENOMIC DNA]</scope>
    <source>
        <strain evidence="3 4">AHMP21</strain>
    </source>
</reference>
<evidence type="ECO:0000313" key="3">
    <source>
        <dbReference type="EMBL" id="PDX90342.1"/>
    </source>
</evidence>
<dbReference type="SUPFAM" id="SSF81324">
    <property type="entry name" value="Voltage-gated potassium channels"/>
    <property type="match status" value="1"/>
</dbReference>
<evidence type="ECO:0000256" key="1">
    <source>
        <dbReference type="SAM" id="Phobius"/>
    </source>
</evidence>
<proteinExistence type="predicted"/>
<dbReference type="EMBL" id="NOUW01000009">
    <property type="protein sequence ID" value="PDX90342.1"/>
    <property type="molecule type" value="Genomic_DNA"/>
</dbReference>
<keyword evidence="1" id="KW-1133">Transmembrane helix</keyword>
<dbReference type="Proteomes" id="UP000220438">
    <property type="component" value="Unassembled WGS sequence"/>
</dbReference>
<gene>
    <name evidence="3" type="ORF">CHR61_03145</name>
</gene>
<feature type="transmembrane region" description="Helical" evidence="1">
    <location>
        <begin position="408"/>
        <end position="426"/>
    </location>
</feature>